<name>A0ABP7XVS8_9ACTN</name>
<keyword evidence="2" id="KW-1185">Reference proteome</keyword>
<evidence type="ECO:0000313" key="1">
    <source>
        <dbReference type="EMBL" id="GAA4126409.1"/>
    </source>
</evidence>
<dbReference type="Proteomes" id="UP001501495">
    <property type="component" value="Unassembled WGS sequence"/>
</dbReference>
<evidence type="ECO:0000313" key="2">
    <source>
        <dbReference type="Proteomes" id="UP001501495"/>
    </source>
</evidence>
<dbReference type="EMBL" id="BAAAZH010000028">
    <property type="protein sequence ID" value="GAA4126409.1"/>
    <property type="molecule type" value="Genomic_DNA"/>
</dbReference>
<protein>
    <submittedName>
        <fullName evidence="1">Uncharacterized protein</fullName>
    </submittedName>
</protein>
<proteinExistence type="predicted"/>
<reference evidence="2" key="1">
    <citation type="journal article" date="2019" name="Int. J. Syst. Evol. Microbiol.">
        <title>The Global Catalogue of Microorganisms (GCM) 10K type strain sequencing project: providing services to taxonomists for standard genome sequencing and annotation.</title>
        <authorList>
            <consortium name="The Broad Institute Genomics Platform"/>
            <consortium name="The Broad Institute Genome Sequencing Center for Infectious Disease"/>
            <person name="Wu L."/>
            <person name="Ma J."/>
        </authorList>
    </citation>
    <scope>NUCLEOTIDE SEQUENCE [LARGE SCALE GENOMIC DNA]</scope>
    <source>
        <strain evidence="2">JCM 16703</strain>
    </source>
</reference>
<accession>A0ABP7XVS8</accession>
<comment type="caution">
    <text evidence="1">The sequence shown here is derived from an EMBL/GenBank/DDBJ whole genome shotgun (WGS) entry which is preliminary data.</text>
</comment>
<gene>
    <name evidence="1" type="ORF">GCM10022215_35970</name>
</gene>
<sequence length="65" mass="7155">MIALVIVVSGVLLYIRVGWWRMENACLAEPSGAAVQSSVSLGWSWQPWGFQCTFGDGTSRTSLMF</sequence>
<organism evidence="1 2">
    <name type="scientific">Nocardioides fonticola</name>
    <dbReference type="NCBI Taxonomy" id="450363"/>
    <lineage>
        <taxon>Bacteria</taxon>
        <taxon>Bacillati</taxon>
        <taxon>Actinomycetota</taxon>
        <taxon>Actinomycetes</taxon>
        <taxon>Propionibacteriales</taxon>
        <taxon>Nocardioidaceae</taxon>
        <taxon>Nocardioides</taxon>
    </lineage>
</organism>